<keyword evidence="1" id="KW-0808">Transferase</keyword>
<accession>A0A381WMN2</accession>
<dbReference type="PROSITE" id="PS00584">
    <property type="entry name" value="PFKB_KINASES_2"/>
    <property type="match status" value="1"/>
</dbReference>
<dbReference type="SUPFAM" id="SSF53613">
    <property type="entry name" value="Ribokinase-like"/>
    <property type="match status" value="1"/>
</dbReference>
<dbReference type="InterPro" id="IPR029056">
    <property type="entry name" value="Ribokinase-like"/>
</dbReference>
<dbReference type="AlphaFoldDB" id="A0A381WMN2"/>
<evidence type="ECO:0000259" key="3">
    <source>
        <dbReference type="Pfam" id="PF00294"/>
    </source>
</evidence>
<keyword evidence="2" id="KW-0418">Kinase</keyword>
<dbReference type="Pfam" id="PF00294">
    <property type="entry name" value="PfkB"/>
    <property type="match status" value="1"/>
</dbReference>
<dbReference type="EMBL" id="UINC01012297">
    <property type="protein sequence ID" value="SVA53786.1"/>
    <property type="molecule type" value="Genomic_DNA"/>
</dbReference>
<protein>
    <recommendedName>
        <fullName evidence="3">Carbohydrate kinase PfkB domain-containing protein</fullName>
    </recommendedName>
</protein>
<dbReference type="PANTHER" id="PTHR10584">
    <property type="entry name" value="SUGAR KINASE"/>
    <property type="match status" value="1"/>
</dbReference>
<evidence type="ECO:0000313" key="4">
    <source>
        <dbReference type="EMBL" id="SVA53786.1"/>
    </source>
</evidence>
<proteinExistence type="predicted"/>
<organism evidence="4">
    <name type="scientific">marine metagenome</name>
    <dbReference type="NCBI Taxonomy" id="408172"/>
    <lineage>
        <taxon>unclassified sequences</taxon>
        <taxon>metagenomes</taxon>
        <taxon>ecological metagenomes</taxon>
    </lineage>
</organism>
<dbReference type="GO" id="GO:0016301">
    <property type="term" value="F:kinase activity"/>
    <property type="evidence" value="ECO:0007669"/>
    <property type="project" value="UniProtKB-KW"/>
</dbReference>
<dbReference type="Gene3D" id="3.40.1190.20">
    <property type="match status" value="1"/>
</dbReference>
<sequence>MSDSDLQKPDYLVIGYITEDETGCKYVPGGSVYYGSVTASRLGLKASVVTSCEGNFAIPKEMSDSNIEVVPSKVTTRFRNEYQSKCGYSIRRQHAGNLADEIRLEDIPLRWRTVPIVHLGPLMGEIGKDVASAFPQSLVIASIQGWTREVNLNREVVRKYWAGNDVLTQVDIAICSKEDIHSTGDIERWASMVPLFIVTDGSQGTTVYDAGSVSRIKAISVKEVDPTGAGDVFTAAYLVRFSETSDPIESAIFASVAAGISVTARGVQAIPDKKTIELLRGNS</sequence>
<dbReference type="InterPro" id="IPR011611">
    <property type="entry name" value="PfkB_dom"/>
</dbReference>
<evidence type="ECO:0000256" key="2">
    <source>
        <dbReference type="ARBA" id="ARBA00022777"/>
    </source>
</evidence>
<dbReference type="PANTHER" id="PTHR10584:SF166">
    <property type="entry name" value="RIBOKINASE"/>
    <property type="match status" value="1"/>
</dbReference>
<evidence type="ECO:0000256" key="1">
    <source>
        <dbReference type="ARBA" id="ARBA00022679"/>
    </source>
</evidence>
<dbReference type="GO" id="GO:0005829">
    <property type="term" value="C:cytosol"/>
    <property type="evidence" value="ECO:0007669"/>
    <property type="project" value="TreeGrafter"/>
</dbReference>
<dbReference type="InterPro" id="IPR002173">
    <property type="entry name" value="Carboh/pur_kinase_PfkB_CS"/>
</dbReference>
<feature type="domain" description="Carbohydrate kinase PfkB" evidence="3">
    <location>
        <begin position="187"/>
        <end position="269"/>
    </location>
</feature>
<gene>
    <name evidence="4" type="ORF">METZ01_LOCUS106640</name>
</gene>
<reference evidence="4" key="1">
    <citation type="submission" date="2018-05" db="EMBL/GenBank/DDBJ databases">
        <authorList>
            <person name="Lanie J.A."/>
            <person name="Ng W.-L."/>
            <person name="Kazmierczak K.M."/>
            <person name="Andrzejewski T.M."/>
            <person name="Davidsen T.M."/>
            <person name="Wayne K.J."/>
            <person name="Tettelin H."/>
            <person name="Glass J.I."/>
            <person name="Rusch D."/>
            <person name="Podicherti R."/>
            <person name="Tsui H.-C.T."/>
            <person name="Winkler M.E."/>
        </authorList>
    </citation>
    <scope>NUCLEOTIDE SEQUENCE</scope>
</reference>
<name>A0A381WMN2_9ZZZZ</name>